<feature type="region of interest" description="Disordered" evidence="1">
    <location>
        <begin position="194"/>
        <end position="251"/>
    </location>
</feature>
<evidence type="ECO:0000259" key="2">
    <source>
        <dbReference type="Pfam" id="PF11181"/>
    </source>
</evidence>
<accession>A0ABV8X0X8</accession>
<evidence type="ECO:0000256" key="1">
    <source>
        <dbReference type="SAM" id="MobiDB-lite"/>
    </source>
</evidence>
<dbReference type="EMBL" id="JBHSEC010000003">
    <property type="protein sequence ID" value="MFC4409592.1"/>
    <property type="molecule type" value="Genomic_DNA"/>
</dbReference>
<gene>
    <name evidence="3" type="ORF">ACFOZY_03965</name>
</gene>
<name>A0ABV8X0X8_9LACT</name>
<reference evidence="4" key="1">
    <citation type="journal article" date="2019" name="Int. J. Syst. Evol. Microbiol.">
        <title>The Global Catalogue of Microorganisms (GCM) 10K type strain sequencing project: providing services to taxonomists for standard genome sequencing and annotation.</title>
        <authorList>
            <consortium name="The Broad Institute Genomics Platform"/>
            <consortium name="The Broad Institute Genome Sequencing Center for Infectious Disease"/>
            <person name="Wu L."/>
            <person name="Ma J."/>
        </authorList>
    </citation>
    <scope>NUCLEOTIDE SEQUENCE [LARGE SCALE GENOMIC DNA]</scope>
    <source>
        <strain evidence="4">CCUG 59778</strain>
    </source>
</reference>
<organism evidence="3 4">
    <name type="scientific">Chungangia koreensis</name>
    <dbReference type="NCBI Taxonomy" id="752657"/>
    <lineage>
        <taxon>Bacteria</taxon>
        <taxon>Bacillati</taxon>
        <taxon>Bacillota</taxon>
        <taxon>Bacilli</taxon>
        <taxon>Lactobacillales</taxon>
        <taxon>Chungangia</taxon>
    </lineage>
</organism>
<feature type="domain" description="General stress protein 17M-like" evidence="2">
    <location>
        <begin position="8"/>
        <end position="97"/>
    </location>
</feature>
<evidence type="ECO:0000313" key="4">
    <source>
        <dbReference type="Proteomes" id="UP001595817"/>
    </source>
</evidence>
<keyword evidence="4" id="KW-1185">Reference proteome</keyword>
<feature type="compositionally biased region" description="Acidic residues" evidence="1">
    <location>
        <begin position="200"/>
        <end position="209"/>
    </location>
</feature>
<dbReference type="RefSeq" id="WP_378152499.1">
    <property type="nucleotide sequence ID" value="NZ_JBHSEC010000003.1"/>
</dbReference>
<dbReference type="Pfam" id="PF11181">
    <property type="entry name" value="YflT"/>
    <property type="match status" value="1"/>
</dbReference>
<evidence type="ECO:0000313" key="3">
    <source>
        <dbReference type="EMBL" id="MFC4409592.1"/>
    </source>
</evidence>
<dbReference type="Proteomes" id="UP001595817">
    <property type="component" value="Unassembled WGS sequence"/>
</dbReference>
<sequence length="251" mass="28661">MENRVLKIALSEEDMYAKLDELTSMGFEENDIHVLSKKPSELRVVRKYSDVQVHDLGNMKSKMMSLFGGNEASNGNLEGIGFSDQEIRFINNGLDQGGIILFSEAHNRDMTSIEEGNPMMDRERWSDGDGSNELNTAEEIPFHVENNYDEPIDRFRHGQTFQNDDILVREEDHVSFSMEEDPIVRNNREELFGAEKVYDDNDGSDEPVVNDDYRMQDEQSPGIDPNLGPAPFGPIDEATEHQSRRPFNQNL</sequence>
<protein>
    <submittedName>
        <fullName evidence="3">General stress protein</fullName>
    </submittedName>
</protein>
<dbReference type="InterPro" id="IPR025889">
    <property type="entry name" value="GSP17M-like_dom"/>
</dbReference>
<comment type="caution">
    <text evidence="3">The sequence shown here is derived from an EMBL/GenBank/DDBJ whole genome shotgun (WGS) entry which is preliminary data.</text>
</comment>
<proteinExistence type="predicted"/>